<evidence type="ECO:0000313" key="9">
    <source>
        <dbReference type="EMBL" id="GEO16706.1"/>
    </source>
</evidence>
<name>A0A512BXM6_9HYPH</name>
<proteinExistence type="inferred from homology"/>
<dbReference type="CDD" id="cd02809">
    <property type="entry name" value="alpha_hydroxyacid_oxid_FMN"/>
    <property type="match status" value="1"/>
</dbReference>
<feature type="binding site" evidence="7">
    <location>
        <begin position="287"/>
        <end position="291"/>
    </location>
    <ligand>
        <name>FMN</name>
        <dbReference type="ChEBI" id="CHEBI:58210"/>
    </ligand>
</feature>
<dbReference type="Gene3D" id="3.20.20.70">
    <property type="entry name" value="Aldolase class I"/>
    <property type="match status" value="1"/>
</dbReference>
<feature type="active site" description="Proton acceptor" evidence="6">
    <location>
        <position position="256"/>
    </location>
</feature>
<evidence type="ECO:0000256" key="3">
    <source>
        <dbReference type="ARBA" id="ARBA00022643"/>
    </source>
</evidence>
<feature type="domain" description="FMN hydroxy acid dehydrogenase" evidence="8">
    <location>
        <begin position="1"/>
        <end position="362"/>
    </location>
</feature>
<dbReference type="InterPro" id="IPR012133">
    <property type="entry name" value="Alpha-hydoxy_acid_DH_FMN"/>
</dbReference>
<gene>
    <name evidence="9" type="ORF">MAE02_44020</name>
</gene>
<dbReference type="AlphaFoldDB" id="A0A512BXM6"/>
<feature type="binding site" evidence="7">
    <location>
        <position position="5"/>
    </location>
    <ligand>
        <name>glyoxylate</name>
        <dbReference type="ChEBI" id="CHEBI:36655"/>
    </ligand>
</feature>
<evidence type="ECO:0000256" key="2">
    <source>
        <dbReference type="ARBA" id="ARBA00022630"/>
    </source>
</evidence>
<protein>
    <submittedName>
        <fullName evidence="9">Alpha-hydroxy-acid oxidizing enzyme</fullName>
    </submittedName>
</protein>
<dbReference type="InterPro" id="IPR013785">
    <property type="entry name" value="Aldolase_TIM"/>
</dbReference>
<feature type="binding site" evidence="7">
    <location>
        <position position="254"/>
    </location>
    <ligand>
        <name>FMN</name>
        <dbReference type="ChEBI" id="CHEBI:58210"/>
    </ligand>
</feature>
<dbReference type="PIRSF" id="PIRSF000138">
    <property type="entry name" value="Al-hdrx_acd_dh"/>
    <property type="match status" value="1"/>
</dbReference>
<dbReference type="GO" id="GO:0010181">
    <property type="term" value="F:FMN binding"/>
    <property type="evidence" value="ECO:0007669"/>
    <property type="project" value="InterPro"/>
</dbReference>
<dbReference type="InterPro" id="IPR000262">
    <property type="entry name" value="FMN-dep_DH"/>
</dbReference>
<feature type="binding site" evidence="7">
    <location>
        <position position="145"/>
    </location>
    <ligand>
        <name>glyoxylate</name>
        <dbReference type="ChEBI" id="CHEBI:36655"/>
    </ligand>
</feature>
<comment type="cofactor">
    <cofactor evidence="1">
        <name>FMN</name>
        <dbReference type="ChEBI" id="CHEBI:58210"/>
    </cofactor>
</comment>
<evidence type="ECO:0000256" key="5">
    <source>
        <dbReference type="ARBA" id="ARBA00024042"/>
    </source>
</evidence>
<dbReference type="Proteomes" id="UP000321085">
    <property type="component" value="Unassembled WGS sequence"/>
</dbReference>
<dbReference type="Pfam" id="PF01070">
    <property type="entry name" value="FMN_dh"/>
    <property type="match status" value="1"/>
</dbReference>
<dbReference type="InterPro" id="IPR037396">
    <property type="entry name" value="FMN_HAD"/>
</dbReference>
<evidence type="ECO:0000256" key="4">
    <source>
        <dbReference type="ARBA" id="ARBA00023002"/>
    </source>
</evidence>
<feature type="binding site" evidence="7">
    <location>
        <position position="108"/>
    </location>
    <ligand>
        <name>FMN</name>
        <dbReference type="ChEBI" id="CHEBI:58210"/>
    </ligand>
</feature>
<evidence type="ECO:0000256" key="7">
    <source>
        <dbReference type="PIRSR" id="PIRSR000138-2"/>
    </source>
</evidence>
<feature type="binding site" evidence="7">
    <location>
        <position position="136"/>
    </location>
    <ligand>
        <name>FMN</name>
        <dbReference type="ChEBI" id="CHEBI:58210"/>
    </ligand>
</feature>
<keyword evidence="4" id="KW-0560">Oxidoreductase</keyword>
<feature type="binding site" evidence="7">
    <location>
        <begin position="58"/>
        <end position="60"/>
    </location>
    <ligand>
        <name>FMN</name>
        <dbReference type="ChEBI" id="CHEBI:58210"/>
    </ligand>
</feature>
<accession>A0A512BXM6</accession>
<reference evidence="9 10" key="1">
    <citation type="submission" date="2019-07" db="EMBL/GenBank/DDBJ databases">
        <title>Whole genome shotgun sequence of Microvirga aerophila NBRC 106136.</title>
        <authorList>
            <person name="Hosoyama A."/>
            <person name="Uohara A."/>
            <person name="Ohji S."/>
            <person name="Ichikawa N."/>
        </authorList>
    </citation>
    <scope>NUCLEOTIDE SEQUENCE [LARGE SCALE GENOMIC DNA]</scope>
    <source>
        <strain evidence="9 10">NBRC 106136</strain>
    </source>
</reference>
<feature type="binding site" evidence="7">
    <location>
        <position position="232"/>
    </location>
    <ligand>
        <name>FMN</name>
        <dbReference type="ChEBI" id="CHEBI:58210"/>
    </ligand>
</feature>
<dbReference type="FunFam" id="3.20.20.70:FF:000029">
    <property type="entry name" value="L-lactate dehydrogenase"/>
    <property type="match status" value="1"/>
</dbReference>
<evidence type="ECO:0000256" key="1">
    <source>
        <dbReference type="ARBA" id="ARBA00001917"/>
    </source>
</evidence>
<dbReference type="GO" id="GO:0005886">
    <property type="term" value="C:plasma membrane"/>
    <property type="evidence" value="ECO:0007669"/>
    <property type="project" value="TreeGrafter"/>
</dbReference>
<dbReference type="SUPFAM" id="SSF51395">
    <property type="entry name" value="FMN-linked oxidoreductases"/>
    <property type="match status" value="1"/>
</dbReference>
<evidence type="ECO:0000259" key="8">
    <source>
        <dbReference type="PROSITE" id="PS51349"/>
    </source>
</evidence>
<evidence type="ECO:0000256" key="6">
    <source>
        <dbReference type="PIRSR" id="PIRSR000138-1"/>
    </source>
</evidence>
<sequence length="367" mass="39919">MVFDYVEGGAGRESTLDRNRKALDAVRLLPRALTDCRSCHMQRELFGSTYAYPFGIAPVGLANLVRHGTDEALARAAVRANIPYALSTAGTTSIERIAKVAPEHAWFQLYVGEDPAITDDLITRAKRAGISVLLVTVDVPAPGKRVRDLVNGLTLPLRPSPAVLADAARRPAWVLQMLRGGAPRLETIAPYFRDQTEKPHASQIARRVSSPRLDWAELERIRCKWHGHLVVKGILNPDDAIRAAEMGADGIVVSNHGGRQLDAAPASIEMLPLIRKAVGDRIKILFDSGVRSGDDVARALSSGADFVLIGRPFLYSVAALGLEAGPDRLIEILSLEFANTLVHLGCSGVEQLRSEHVWQSEPVLHSH</sequence>
<comment type="similarity">
    <text evidence="5">Belongs to the FMN-dependent alpha-hydroxy acid dehydrogenase family.</text>
</comment>
<keyword evidence="10" id="KW-1185">Reference proteome</keyword>
<dbReference type="EMBL" id="BJYU01000072">
    <property type="protein sequence ID" value="GEO16706.1"/>
    <property type="molecule type" value="Genomic_DNA"/>
</dbReference>
<comment type="caution">
    <text evidence="9">The sequence shown here is derived from an EMBL/GenBank/DDBJ whole genome shotgun (WGS) entry which is preliminary data.</text>
</comment>
<feature type="binding site" evidence="7">
    <location>
        <position position="87"/>
    </location>
    <ligand>
        <name>FMN</name>
        <dbReference type="ChEBI" id="CHEBI:58210"/>
    </ligand>
</feature>
<feature type="binding site" evidence="7">
    <location>
        <position position="259"/>
    </location>
    <ligand>
        <name>glyoxylate</name>
        <dbReference type="ChEBI" id="CHEBI:36655"/>
    </ligand>
</feature>
<dbReference type="GO" id="GO:0009060">
    <property type="term" value="P:aerobic respiration"/>
    <property type="evidence" value="ECO:0007669"/>
    <property type="project" value="TreeGrafter"/>
</dbReference>
<dbReference type="PROSITE" id="PS51349">
    <property type="entry name" value="FMN_HYDROXY_ACID_DH_2"/>
    <property type="match status" value="1"/>
</dbReference>
<dbReference type="PANTHER" id="PTHR10578:SF107">
    <property type="entry name" value="2-HYDROXYACID OXIDASE 1"/>
    <property type="match status" value="1"/>
</dbReference>
<dbReference type="PANTHER" id="PTHR10578">
    <property type="entry name" value="S -2-HYDROXY-ACID OXIDASE-RELATED"/>
    <property type="match status" value="1"/>
</dbReference>
<organism evidence="9 10">
    <name type="scientific">Microvirga aerophila</name>
    <dbReference type="NCBI Taxonomy" id="670291"/>
    <lineage>
        <taxon>Bacteria</taxon>
        <taxon>Pseudomonadati</taxon>
        <taxon>Pseudomonadota</taxon>
        <taxon>Alphaproteobacteria</taxon>
        <taxon>Hyphomicrobiales</taxon>
        <taxon>Methylobacteriaceae</taxon>
        <taxon>Microvirga</taxon>
    </lineage>
</organism>
<keyword evidence="2 7" id="KW-0285">Flavoprotein</keyword>
<dbReference type="InterPro" id="IPR008259">
    <property type="entry name" value="FMN_hydac_DH_AS"/>
</dbReference>
<dbReference type="PROSITE" id="PS00557">
    <property type="entry name" value="FMN_HYDROXY_ACID_DH_1"/>
    <property type="match status" value="1"/>
</dbReference>
<dbReference type="GO" id="GO:0004459">
    <property type="term" value="F:L-lactate dehydrogenase (NAD+) activity"/>
    <property type="evidence" value="ECO:0007669"/>
    <property type="project" value="TreeGrafter"/>
</dbReference>
<evidence type="ECO:0000313" key="10">
    <source>
        <dbReference type="Proteomes" id="UP000321085"/>
    </source>
</evidence>
<keyword evidence="3 7" id="KW-0288">FMN</keyword>
<feature type="binding site" evidence="7">
    <location>
        <position position="256"/>
    </location>
    <ligand>
        <name>glyoxylate</name>
        <dbReference type="ChEBI" id="CHEBI:36655"/>
    </ligand>
</feature>
<feature type="binding site" evidence="7">
    <location>
        <begin position="310"/>
        <end position="311"/>
    </location>
    <ligand>
        <name>FMN</name>
        <dbReference type="ChEBI" id="CHEBI:58210"/>
    </ligand>
</feature>
<feature type="binding site" evidence="7">
    <location>
        <position position="110"/>
    </location>
    <ligand>
        <name>glyoxylate</name>
        <dbReference type="ChEBI" id="CHEBI:36655"/>
    </ligand>
</feature>